<reference evidence="2" key="1">
    <citation type="journal article" date="2013" name="Science">
        <title>The Amborella genome and the evolution of flowering plants.</title>
        <authorList>
            <consortium name="Amborella Genome Project"/>
        </authorList>
    </citation>
    <scope>NUCLEOTIDE SEQUENCE [LARGE SCALE GENOMIC DNA]</scope>
</reference>
<organism evidence="1 2">
    <name type="scientific">Amborella trichopoda</name>
    <dbReference type="NCBI Taxonomy" id="13333"/>
    <lineage>
        <taxon>Eukaryota</taxon>
        <taxon>Viridiplantae</taxon>
        <taxon>Streptophyta</taxon>
        <taxon>Embryophyta</taxon>
        <taxon>Tracheophyta</taxon>
        <taxon>Spermatophyta</taxon>
        <taxon>Magnoliopsida</taxon>
        <taxon>Amborellales</taxon>
        <taxon>Amborellaceae</taxon>
        <taxon>Amborella</taxon>
    </lineage>
</organism>
<dbReference type="Proteomes" id="UP000017836">
    <property type="component" value="Unassembled WGS sequence"/>
</dbReference>
<dbReference type="HOGENOM" id="CLU_2549623_0_0_1"/>
<evidence type="ECO:0000313" key="2">
    <source>
        <dbReference type="Proteomes" id="UP000017836"/>
    </source>
</evidence>
<keyword evidence="2" id="KW-1185">Reference proteome</keyword>
<protein>
    <submittedName>
        <fullName evidence="1">Uncharacterized protein</fullName>
    </submittedName>
</protein>
<name>W1NU65_AMBTC</name>
<sequence>LLWAKNSRLVPMASQATSNASGQVLKRALTRFGHPSKALISEGFTYGHSRASDEQANGSSPRSIRFILLYYRPIGQCILSIKI</sequence>
<evidence type="ECO:0000313" key="1">
    <source>
        <dbReference type="EMBL" id="ERM99137.1"/>
    </source>
</evidence>
<dbReference type="EMBL" id="KI395058">
    <property type="protein sequence ID" value="ERM99137.1"/>
    <property type="molecule type" value="Genomic_DNA"/>
</dbReference>
<accession>W1NU65</accession>
<gene>
    <name evidence="1" type="ORF">AMTR_s00101p00163860</name>
</gene>
<feature type="non-terminal residue" evidence="1">
    <location>
        <position position="1"/>
    </location>
</feature>
<dbReference type="Gramene" id="ERM99137">
    <property type="protein sequence ID" value="ERM99137"/>
    <property type="gene ID" value="AMTR_s00101p00163860"/>
</dbReference>
<dbReference type="AlphaFoldDB" id="W1NU65"/>
<proteinExistence type="predicted"/>